<gene>
    <name evidence="1" type="ORF">ISP17_01235</name>
</gene>
<keyword evidence="2" id="KW-1185">Reference proteome</keyword>
<evidence type="ECO:0000313" key="2">
    <source>
        <dbReference type="Proteomes" id="UP001620460"/>
    </source>
</evidence>
<evidence type="ECO:0008006" key="3">
    <source>
        <dbReference type="Google" id="ProtNLM"/>
    </source>
</evidence>
<comment type="caution">
    <text evidence="1">The sequence shown here is derived from an EMBL/GenBank/DDBJ whole genome shotgun (WGS) entry which is preliminary data.</text>
</comment>
<proteinExistence type="predicted"/>
<dbReference type="EMBL" id="JADIKM010000001">
    <property type="protein sequence ID" value="MFK2902569.1"/>
    <property type="molecule type" value="Genomic_DNA"/>
</dbReference>
<reference evidence="1 2" key="1">
    <citation type="submission" date="2020-10" db="EMBL/GenBank/DDBJ databases">
        <title>Phylogeny of dyella-like bacteria.</title>
        <authorList>
            <person name="Fu J."/>
        </authorList>
    </citation>
    <scope>NUCLEOTIDE SEQUENCE [LARGE SCALE GENOMIC DNA]</scope>
    <source>
        <strain evidence="1 2">Gsoil3046</strain>
    </source>
</reference>
<name>A0ABW8JN74_9GAMM</name>
<sequence length="128" mass="14476">MESRRKCVVCRKLLAGRQRKFCSRGCKNKDTNHRHQSYACQQARGLRRKCLLIAEAGGRCTRCGYSRNLAALTWHHADPAKKSFNLDMRALSNRSDGEVRSELAKCILLCANCHAEEHFPDLAAVSRS</sequence>
<organism evidence="1 2">
    <name type="scientific">Dyella ginsengisoli</name>
    <dbReference type="NCBI Taxonomy" id="363848"/>
    <lineage>
        <taxon>Bacteria</taxon>
        <taxon>Pseudomonadati</taxon>
        <taxon>Pseudomonadota</taxon>
        <taxon>Gammaproteobacteria</taxon>
        <taxon>Lysobacterales</taxon>
        <taxon>Rhodanobacteraceae</taxon>
        <taxon>Dyella</taxon>
    </lineage>
</organism>
<dbReference type="Proteomes" id="UP001620460">
    <property type="component" value="Unassembled WGS sequence"/>
</dbReference>
<protein>
    <recommendedName>
        <fullName evidence="3">HNH endonuclease</fullName>
    </recommendedName>
</protein>
<dbReference type="RefSeq" id="WP_404629692.1">
    <property type="nucleotide sequence ID" value="NZ_JADIKM010000001.1"/>
</dbReference>
<evidence type="ECO:0000313" key="1">
    <source>
        <dbReference type="EMBL" id="MFK2902569.1"/>
    </source>
</evidence>
<accession>A0ABW8JN74</accession>